<dbReference type="GO" id="GO:0000776">
    <property type="term" value="C:kinetochore"/>
    <property type="evidence" value="ECO:0007669"/>
    <property type="project" value="UniProtKB-KW"/>
</dbReference>
<dbReference type="PROSITE" id="PS00107">
    <property type="entry name" value="PROTEIN_KINASE_ATP"/>
    <property type="match status" value="1"/>
</dbReference>
<dbReference type="InterPro" id="IPR015661">
    <property type="entry name" value="Bub1/Mad3"/>
</dbReference>
<dbReference type="PANTHER" id="PTHR14030:SF26">
    <property type="entry name" value="MITOTIC CHECKPOINT SERINE_THREONINE-PROTEIN KINASE BUB1"/>
    <property type="match status" value="1"/>
</dbReference>
<evidence type="ECO:0000256" key="1">
    <source>
        <dbReference type="ARBA" id="ARBA00004629"/>
    </source>
</evidence>
<dbReference type="Pfam" id="PF00069">
    <property type="entry name" value="Pkinase"/>
    <property type="match status" value="1"/>
</dbReference>
<evidence type="ECO:0000259" key="10">
    <source>
        <dbReference type="PROSITE" id="PS51489"/>
    </source>
</evidence>
<keyword evidence="12" id="KW-1185">Reference proteome</keyword>
<keyword evidence="6" id="KW-0137">Centromere</keyword>
<keyword evidence="5 7" id="KW-0067">ATP-binding</keyword>
<evidence type="ECO:0000313" key="11">
    <source>
        <dbReference type="EMBL" id="KAL0967302.1"/>
    </source>
</evidence>
<dbReference type="PROSITE" id="PS50011">
    <property type="entry name" value="PROTEIN_KINASE_DOM"/>
    <property type="match status" value="1"/>
</dbReference>
<evidence type="ECO:0000313" key="12">
    <source>
        <dbReference type="Proteomes" id="UP001557470"/>
    </source>
</evidence>
<keyword evidence="4" id="KW-0995">Kinetochore</keyword>
<proteinExistence type="predicted"/>
<dbReference type="InterPro" id="IPR011009">
    <property type="entry name" value="Kinase-like_dom_sf"/>
</dbReference>
<evidence type="ECO:0000259" key="9">
    <source>
        <dbReference type="PROSITE" id="PS50011"/>
    </source>
</evidence>
<evidence type="ECO:0000256" key="8">
    <source>
        <dbReference type="SAM" id="MobiDB-lite"/>
    </source>
</evidence>
<feature type="binding site" evidence="7">
    <location>
        <position position="1172"/>
    </location>
    <ligand>
        <name>ATP</name>
        <dbReference type="ChEBI" id="CHEBI:30616"/>
    </ligand>
</feature>
<dbReference type="SUPFAM" id="SSF56112">
    <property type="entry name" value="Protein kinase-like (PK-like)"/>
    <property type="match status" value="1"/>
</dbReference>
<dbReference type="InterPro" id="IPR000719">
    <property type="entry name" value="Prot_kinase_dom"/>
</dbReference>
<evidence type="ECO:0000256" key="5">
    <source>
        <dbReference type="ARBA" id="ARBA00022840"/>
    </source>
</evidence>
<gene>
    <name evidence="11" type="ORF">UPYG_G00250490</name>
</gene>
<dbReference type="EMBL" id="JAGEUA010000008">
    <property type="protein sequence ID" value="KAL0967302.1"/>
    <property type="molecule type" value="Genomic_DNA"/>
</dbReference>
<dbReference type="SMART" id="SM00777">
    <property type="entry name" value="Mad3_BUB1_I"/>
    <property type="match status" value="1"/>
</dbReference>
<feature type="region of interest" description="Disordered" evidence="8">
    <location>
        <begin position="610"/>
        <end position="633"/>
    </location>
</feature>
<dbReference type="GO" id="GO:0005524">
    <property type="term" value="F:ATP binding"/>
    <property type="evidence" value="ECO:0007669"/>
    <property type="project" value="UniProtKB-UniRule"/>
</dbReference>
<feature type="compositionally biased region" description="Polar residues" evidence="8">
    <location>
        <begin position="616"/>
        <end position="625"/>
    </location>
</feature>
<evidence type="ECO:0000256" key="4">
    <source>
        <dbReference type="ARBA" id="ARBA00022838"/>
    </source>
</evidence>
<feature type="region of interest" description="Disordered" evidence="8">
    <location>
        <begin position="168"/>
        <end position="187"/>
    </location>
</feature>
<reference evidence="11 12" key="1">
    <citation type="submission" date="2024-06" db="EMBL/GenBank/DDBJ databases">
        <authorList>
            <person name="Pan Q."/>
            <person name="Wen M."/>
            <person name="Jouanno E."/>
            <person name="Zahm M."/>
            <person name="Klopp C."/>
            <person name="Cabau C."/>
            <person name="Louis A."/>
            <person name="Berthelot C."/>
            <person name="Parey E."/>
            <person name="Roest Crollius H."/>
            <person name="Montfort J."/>
            <person name="Robinson-Rechavi M."/>
            <person name="Bouchez O."/>
            <person name="Lampietro C."/>
            <person name="Lopez Roques C."/>
            <person name="Donnadieu C."/>
            <person name="Postlethwait J."/>
            <person name="Bobe J."/>
            <person name="Verreycken H."/>
            <person name="Guiguen Y."/>
        </authorList>
    </citation>
    <scope>NUCLEOTIDE SEQUENCE [LARGE SCALE GENOMIC DNA]</scope>
    <source>
        <strain evidence="11">Up_M1</strain>
        <tissue evidence="11">Testis</tissue>
    </source>
</reference>
<dbReference type="Gene3D" id="6.10.130.20">
    <property type="match status" value="1"/>
</dbReference>
<keyword evidence="3 7" id="KW-0547">Nucleotide-binding</keyword>
<dbReference type="Gene3D" id="1.10.510.10">
    <property type="entry name" value="Transferase(Phosphotransferase) domain 1"/>
    <property type="match status" value="1"/>
</dbReference>
<accession>A0ABD0WSP5</accession>
<evidence type="ECO:0000256" key="3">
    <source>
        <dbReference type="ARBA" id="ARBA00022741"/>
    </source>
</evidence>
<dbReference type="PROSITE" id="PS51489">
    <property type="entry name" value="BUB1_N"/>
    <property type="match status" value="1"/>
</dbReference>
<feature type="region of interest" description="Disordered" evidence="8">
    <location>
        <begin position="1011"/>
        <end position="1034"/>
    </location>
</feature>
<dbReference type="InterPro" id="IPR008271">
    <property type="entry name" value="Ser/Thr_kinase_AS"/>
</dbReference>
<sequence length="1438" mass="159662">MDVASQLQAFEQTLSNYTGDDLLNPWDRFIEYLQRTLPAEDSRGMSLVLDRLVQRFLLDERYANDVRYLNYCIKCASYYKDPIKLYSYIYSKGIGTRAAILYMAWAQQFEQQGQVQHADMVYQRALENQAEPVDTVIQQYRMFQTRTSRSGAGAPGARNPLQNSQVVNQLQSHSEPDPQCKDTGGLFQQPADRTVRIISRSENVVGKKPSQGPACLQTVSMYSTGDLICEGSELCFEEVRATRYFVRCKEEKKRREFAERLRLDREEDEEMMLMNKLLEELKTNIPETATGLRNMASTLPGQQAPCTPATSLNLEFLQQSFRHPPLSNNVCIKTNVGLKLKSAQEHRQGTEPETHLLGKHLKTPITDTLNSQKHVSPSGQSKENSCSRYLQRPHASMDDLHEYTEATVPVAGNPQSNSLQAFLFPPQPEQHARPFGSAAQDPSAYRSEVRQFGGLPCQGGGFLQQNSSRDCHEASDIEALESEVKLNVSQGGTGNLSHVTPNTSLGLVQATPSRILPSPTVNTREALDAIMDMFQAPTLLQEDQFPSMLMNQHQSETSFDAGYQRTGSTAFFGKPPSAVPFAIFQDENDDKENGSAATVSKDKPQRALAELPLSKIQKQNDSQSELAPDESTMWGTRYNPLNSVAACPNNTRDFALLAKLASTPFHNKAPYSWDCDQDQVTTGFDGPKEGPFLRQPTKLSPIIEQSPTDGMSEPGAQGLTRAQGFADQGTIVEGLVQHHASTALSFRDQTAPLAHTEGQVATSTALSFRDQTAPLAHTEGQVATSTALSFRDQTAPLFHTQGQVATSTALSFRDQTAPLFHTQGQVATSTALSFRDQTAPLFHTQGQVATSTALSFRDQTAPLFHTQGQVATSTALSFRDQTAPLFHTQGQVATSTALSFKDQTAPLFHTEGPVAKTPSSKPDWDIYVSPEKPLMQSLGPFSQDENVDGESLSKSQIRGFNVPASPEKAPMSAFDIPASPEFAPLADWLVVKSPEVRLEPDLDLDAFMSPRQRTDDFPQKTSDVPMSPEPPGFSLDVNMSPVPPLFRMDSHMNQSPLRQSYGKDIPMSPEQASKLNMDFPLSPPAQEAMVTQLVSNPWDEDLISSLLSKLSTPISSWPNFITWDCKVPNITPKMTITMGAGSLQVDCVVGQGAFATVFQASDKTTSEKMILKVQKPANPWEFYINAQLNARLQPNVRHLFNNIQSAHLFQNGSVLLGELYKCGTLLNAVNLYKNMSEKVMPQPLVIYFTVSILYMVEQLHNIHIIHADIKPDNFLLGERFMDNTPFHPDNLDHGLTLIDLGQSIDMTLFPEGTAFTAKCLTSGFQCTEMQSGRPWNYQTDYFGIAGTVYCMIFGSYMQVRQEGGVWKTNGVFRRNPLSDLWTEFFHTLLNVPDCKSLPCLRSLRSRLTDVLQQNYGNKLSSLKSRLIIQLMESRSARR</sequence>
<comment type="caution">
    <text evidence="11">The sequence shown here is derived from an EMBL/GenBank/DDBJ whole genome shotgun (WGS) entry which is preliminary data.</text>
</comment>
<comment type="subcellular location">
    <subcellularLocation>
        <location evidence="1">Chromosome</location>
        <location evidence="1">Centromere</location>
        <location evidence="1">Kinetochore</location>
    </subcellularLocation>
</comment>
<dbReference type="Gene3D" id="1.25.40.430">
    <property type="match status" value="1"/>
</dbReference>
<dbReference type="Proteomes" id="UP001557470">
    <property type="component" value="Unassembled WGS sequence"/>
</dbReference>
<dbReference type="SMART" id="SM00220">
    <property type="entry name" value="S_TKc"/>
    <property type="match status" value="1"/>
</dbReference>
<dbReference type="PANTHER" id="PTHR14030">
    <property type="entry name" value="MITOTIC CHECKPOINT SERINE/THREONINE-PROTEIN KINASE BUB1"/>
    <property type="match status" value="1"/>
</dbReference>
<keyword evidence="2" id="KW-0158">Chromosome</keyword>
<feature type="domain" description="BUB1 N-terminal" evidence="10">
    <location>
        <begin position="10"/>
        <end position="172"/>
    </location>
</feature>
<organism evidence="11 12">
    <name type="scientific">Umbra pygmaea</name>
    <name type="common">Eastern mudminnow</name>
    <dbReference type="NCBI Taxonomy" id="75934"/>
    <lineage>
        <taxon>Eukaryota</taxon>
        <taxon>Metazoa</taxon>
        <taxon>Chordata</taxon>
        <taxon>Craniata</taxon>
        <taxon>Vertebrata</taxon>
        <taxon>Euteleostomi</taxon>
        <taxon>Actinopterygii</taxon>
        <taxon>Neopterygii</taxon>
        <taxon>Teleostei</taxon>
        <taxon>Protacanthopterygii</taxon>
        <taxon>Esociformes</taxon>
        <taxon>Umbridae</taxon>
        <taxon>Umbra</taxon>
    </lineage>
</organism>
<dbReference type="InterPro" id="IPR013212">
    <property type="entry name" value="Mad3/Bub1_I"/>
</dbReference>
<feature type="domain" description="Protein kinase" evidence="9">
    <location>
        <begin position="1143"/>
        <end position="1438"/>
    </location>
</feature>
<evidence type="ECO:0000256" key="6">
    <source>
        <dbReference type="ARBA" id="ARBA00023328"/>
    </source>
</evidence>
<evidence type="ECO:0008006" key="13">
    <source>
        <dbReference type="Google" id="ProtNLM"/>
    </source>
</evidence>
<protein>
    <recommendedName>
        <fullName evidence="13">BUB1</fullName>
    </recommendedName>
</protein>
<dbReference type="InterPro" id="IPR017441">
    <property type="entry name" value="Protein_kinase_ATP_BS"/>
</dbReference>
<dbReference type="PROSITE" id="PS00108">
    <property type="entry name" value="PROTEIN_KINASE_ST"/>
    <property type="match status" value="1"/>
</dbReference>
<dbReference type="Pfam" id="PF08311">
    <property type="entry name" value="Mad3_BUB1_I"/>
    <property type="match status" value="1"/>
</dbReference>
<name>A0ABD0WSP5_UMBPY</name>
<evidence type="ECO:0000256" key="7">
    <source>
        <dbReference type="PROSITE-ProRule" id="PRU10141"/>
    </source>
</evidence>
<evidence type="ECO:0000256" key="2">
    <source>
        <dbReference type="ARBA" id="ARBA00022454"/>
    </source>
</evidence>